<dbReference type="Pfam" id="PF01902">
    <property type="entry name" value="Diphthami_syn_2"/>
    <property type="match status" value="1"/>
</dbReference>
<dbReference type="Gene3D" id="3.40.50.620">
    <property type="entry name" value="HUPs"/>
    <property type="match status" value="1"/>
</dbReference>
<evidence type="ECO:0000259" key="1">
    <source>
        <dbReference type="Pfam" id="PF01902"/>
    </source>
</evidence>
<proteinExistence type="predicted"/>
<dbReference type="NCBIfam" id="TIGR00290">
    <property type="entry name" value="MJ0570_dom"/>
    <property type="match status" value="1"/>
</dbReference>
<comment type="caution">
    <text evidence="2">The sequence shown here is derived from an EMBL/GenBank/DDBJ whole genome shotgun (WGS) entry which is preliminary data.</text>
</comment>
<reference evidence="2" key="1">
    <citation type="submission" date="2019-08" db="EMBL/GenBank/DDBJ databases">
        <authorList>
            <person name="Kucharzyk K."/>
            <person name="Murdoch R.W."/>
            <person name="Higgins S."/>
            <person name="Loffler F."/>
        </authorList>
    </citation>
    <scope>NUCLEOTIDE SEQUENCE</scope>
</reference>
<feature type="domain" description="Diphthamide synthase" evidence="1">
    <location>
        <begin position="1"/>
        <end position="216"/>
    </location>
</feature>
<dbReference type="InterPro" id="IPR022427">
    <property type="entry name" value="MJ0570_ATP-bd"/>
</dbReference>
<accession>A0A644UKA5</accession>
<dbReference type="CDD" id="cd01994">
    <property type="entry name" value="AANH_PF0828-like"/>
    <property type="match status" value="1"/>
</dbReference>
<dbReference type="Gene3D" id="3.90.1490.10">
    <property type="entry name" value="putative n-type atp pyrophosphatase, domain 2"/>
    <property type="match status" value="1"/>
</dbReference>
<dbReference type="PANTHER" id="PTHR12196:SF2">
    <property type="entry name" value="DIPHTHINE--AMMONIA LIGASE"/>
    <property type="match status" value="1"/>
</dbReference>
<sequence>MSWAALTSGGKDSILAVQKAVDAGMHVSHLVTVVPKNTESYMFHSANLAAVPVIAERCGAQYVEIASAGEKELEVADMEKGLAALDVEGVIVGAIESEYQRSRVAAVCERLGLKVWLPLWKMDPLTLMREVASRMDAVIVVCAADGLGENVLGRKIDDALIDVLLSVQKSRRIHLAGEGGEYESLVLNAPCFSAPLNCSEMRFRYEGLRGEVSIERFW</sequence>
<dbReference type="EMBL" id="VSSQ01000127">
    <property type="protein sequence ID" value="MPL79448.1"/>
    <property type="molecule type" value="Genomic_DNA"/>
</dbReference>
<dbReference type="PANTHER" id="PTHR12196">
    <property type="entry name" value="DOMAIN OF UNKNOWN FUNCTION 71 DUF71 -CONTAINING PROTEIN"/>
    <property type="match status" value="1"/>
</dbReference>
<dbReference type="NCBIfam" id="TIGR03679">
    <property type="entry name" value="arCOG00187"/>
    <property type="match status" value="1"/>
</dbReference>
<dbReference type="AlphaFoldDB" id="A0A644UKA5"/>
<dbReference type="InterPro" id="IPR014729">
    <property type="entry name" value="Rossmann-like_a/b/a_fold"/>
</dbReference>
<gene>
    <name evidence="2" type="ORF">SDC9_25326</name>
</gene>
<protein>
    <recommendedName>
        <fullName evidence="1">Diphthamide synthase domain-containing protein</fullName>
    </recommendedName>
</protein>
<dbReference type="GO" id="GO:0017183">
    <property type="term" value="P:protein histidyl modification to diphthamide"/>
    <property type="evidence" value="ECO:0007669"/>
    <property type="project" value="TreeGrafter"/>
</dbReference>
<dbReference type="GO" id="GO:0017178">
    <property type="term" value="F:diphthine-ammonia ligase activity"/>
    <property type="evidence" value="ECO:0007669"/>
    <property type="project" value="TreeGrafter"/>
</dbReference>
<organism evidence="2">
    <name type="scientific">bioreactor metagenome</name>
    <dbReference type="NCBI Taxonomy" id="1076179"/>
    <lineage>
        <taxon>unclassified sequences</taxon>
        <taxon>metagenomes</taxon>
        <taxon>ecological metagenomes</taxon>
    </lineage>
</organism>
<evidence type="ECO:0000313" key="2">
    <source>
        <dbReference type="EMBL" id="MPL79448.1"/>
    </source>
</evidence>
<dbReference type="PIRSF" id="PIRSF039123">
    <property type="entry name" value="Diphthamide_synthase"/>
    <property type="match status" value="1"/>
</dbReference>
<dbReference type="InterPro" id="IPR030662">
    <property type="entry name" value="DPH6/MJ0570"/>
</dbReference>
<name>A0A644UKA5_9ZZZZ</name>
<dbReference type="SUPFAM" id="SSF52402">
    <property type="entry name" value="Adenine nucleotide alpha hydrolases-like"/>
    <property type="match status" value="1"/>
</dbReference>
<dbReference type="InterPro" id="IPR002761">
    <property type="entry name" value="Diphthami_syn_dom"/>
</dbReference>